<feature type="signal peptide" evidence="2">
    <location>
        <begin position="1"/>
        <end position="34"/>
    </location>
</feature>
<dbReference type="InterPro" id="IPR008965">
    <property type="entry name" value="CBM2/CBM3_carb-bd_dom_sf"/>
</dbReference>
<dbReference type="EMBL" id="JACXRZ010000017">
    <property type="protein sequence ID" value="MBD3146019.1"/>
    <property type="molecule type" value="Genomic_DNA"/>
</dbReference>
<dbReference type="InterPro" id="IPR036514">
    <property type="entry name" value="SGNH_hydro_sf"/>
</dbReference>
<dbReference type="InterPro" id="IPR037461">
    <property type="entry name" value="CtCE2-like_dom"/>
</dbReference>
<evidence type="ECO:0000256" key="2">
    <source>
        <dbReference type="SAM" id="SignalP"/>
    </source>
</evidence>
<sequence length="508" mass="52495">MPYATRGALRSSLVATLAAALAAVSISLPPRAHAATGDGSPTDPNISFTGRWDTADPTAYTPHWAGAYFTTGFTGTTVKLKQRNTIDLYASIDGGPYTYYTNVSGTVNLTPTPLRAGTHTLRVSYRVVAGSYHGDAVFRGLVLDSGAGTVAPPVPRTLIEFVGDSITVGTTTSKNALTAYGWLIGERLGARHTQIAQGGACLVATADGCVGLERQFVKLDANTSTPDWDFSRYTADAVVINLGTNDSGHGVHTPEFQTSYTNLLRQVRAKYPKAAVFALETFSKRFAAQTQAAVKTLNDGGDADVYYVNTEGWLTSAQLSDSVHPNDAGHQAIADRLTPIISAKLGGTPSPSPSPTPSPTPSPSPSPTPSPSPSPTPSPSPSPTPSPSPSPTPSPTPTPTAAGSCTVTYNITNQWQGGFQGDVTIANTGSAAVGGWRLTWSFPNGQQISQAWNGAYSQSGSAVTVTDAGWNAAIPAGGTAAFGFIASQSGANGEPTAFALNGMPCAVR</sequence>
<reference evidence="4 6" key="1">
    <citation type="submission" date="2020-09" db="EMBL/GenBank/DDBJ databases">
        <title>Actinomycete isolated from the Camponotus japonicus Mayr.</title>
        <authorList>
            <person name="Gong X."/>
        </authorList>
    </citation>
    <scope>NUCLEOTIDE SEQUENCE [LARGE SCALE GENOMIC DNA]</scope>
    <source>
        <strain evidence="4 6">2C-HV3</strain>
    </source>
</reference>
<dbReference type="PANTHER" id="PTHR37834">
    <property type="entry name" value="GDSL-LIKE LIPASE/ACYLHYDROLASE DOMAIN PROTEIN (AFU_ORTHOLOGUE AFUA_2G00620)"/>
    <property type="match status" value="1"/>
</dbReference>
<protein>
    <submittedName>
        <fullName evidence="4">Cellulose binding domain-containing protein</fullName>
    </submittedName>
</protein>
<evidence type="ECO:0000313" key="4">
    <source>
        <dbReference type="EMBL" id="MBD3146019.1"/>
    </source>
</evidence>
<dbReference type="InterPro" id="IPR052762">
    <property type="entry name" value="PCW_deacetylase/CE"/>
</dbReference>
<dbReference type="InterPro" id="IPR006311">
    <property type="entry name" value="TAT_signal"/>
</dbReference>
<feature type="region of interest" description="Disordered" evidence="1">
    <location>
        <begin position="342"/>
        <end position="403"/>
    </location>
</feature>
<comment type="caution">
    <text evidence="4">The sequence shown here is derived from an EMBL/GenBank/DDBJ whole genome shotgun (WGS) entry which is preliminary data.</text>
</comment>
<dbReference type="PROSITE" id="PS51318">
    <property type="entry name" value="TAT"/>
    <property type="match status" value="1"/>
</dbReference>
<proteinExistence type="predicted"/>
<dbReference type="SUPFAM" id="SSF52266">
    <property type="entry name" value="SGNH hydrolase"/>
    <property type="match status" value="1"/>
</dbReference>
<dbReference type="Gene3D" id="2.60.120.260">
    <property type="entry name" value="Galactose-binding domain-like"/>
    <property type="match status" value="1"/>
</dbReference>
<organism evidence="4 6">
    <name type="scientific">Microbispora bryophytorum subsp. camponoti</name>
    <dbReference type="NCBI Taxonomy" id="1677852"/>
    <lineage>
        <taxon>Bacteria</taxon>
        <taxon>Bacillati</taxon>
        <taxon>Actinomycetota</taxon>
        <taxon>Actinomycetes</taxon>
        <taxon>Streptosporangiales</taxon>
        <taxon>Streptosporangiaceae</taxon>
        <taxon>Microbispora</taxon>
    </lineage>
</organism>
<dbReference type="Pfam" id="PF13472">
    <property type="entry name" value="Lipase_GDSL_2"/>
    <property type="match status" value="1"/>
</dbReference>
<dbReference type="PROSITE" id="PS51173">
    <property type="entry name" value="CBM2"/>
    <property type="match status" value="1"/>
</dbReference>
<name>A0ABR8LBX9_9ACTN</name>
<dbReference type="Gene3D" id="3.40.50.1110">
    <property type="entry name" value="SGNH hydrolase"/>
    <property type="match status" value="1"/>
</dbReference>
<dbReference type="PANTHER" id="PTHR37834:SF2">
    <property type="entry name" value="ESTERASE, SGNH HYDROLASE-TYPE"/>
    <property type="match status" value="1"/>
</dbReference>
<dbReference type="InterPro" id="IPR012291">
    <property type="entry name" value="CBM2_carb-bd_dom_sf"/>
</dbReference>
<dbReference type="Pfam" id="PF00553">
    <property type="entry name" value="CBM_2"/>
    <property type="match status" value="1"/>
</dbReference>
<dbReference type="InterPro" id="IPR001919">
    <property type="entry name" value="CBD2"/>
</dbReference>
<evidence type="ECO:0000256" key="1">
    <source>
        <dbReference type="SAM" id="MobiDB-lite"/>
    </source>
</evidence>
<dbReference type="Gene3D" id="2.60.40.290">
    <property type="match status" value="1"/>
</dbReference>
<keyword evidence="2" id="KW-0732">Signal</keyword>
<keyword evidence="6" id="KW-1185">Reference proteome</keyword>
<gene>
    <name evidence="4" type="ORF">IEQ31_22905</name>
    <name evidence="5" type="ORF">IEQ31_27695</name>
</gene>
<feature type="compositionally biased region" description="Pro residues" evidence="1">
    <location>
        <begin position="350"/>
        <end position="398"/>
    </location>
</feature>
<dbReference type="InterPro" id="IPR013830">
    <property type="entry name" value="SGNH_hydro"/>
</dbReference>
<evidence type="ECO:0000259" key="3">
    <source>
        <dbReference type="PROSITE" id="PS51173"/>
    </source>
</evidence>
<feature type="domain" description="CBM2" evidence="3">
    <location>
        <begin position="398"/>
        <end position="508"/>
    </location>
</feature>
<dbReference type="SUPFAM" id="SSF49384">
    <property type="entry name" value="Carbohydrate-binding domain"/>
    <property type="match status" value="1"/>
</dbReference>
<dbReference type="Pfam" id="PF17996">
    <property type="entry name" value="CE2_N"/>
    <property type="match status" value="1"/>
</dbReference>
<evidence type="ECO:0000313" key="5">
    <source>
        <dbReference type="EMBL" id="MBD3146950.1"/>
    </source>
</evidence>
<dbReference type="Proteomes" id="UP000653231">
    <property type="component" value="Unassembled WGS sequence"/>
</dbReference>
<dbReference type="SMART" id="SM00637">
    <property type="entry name" value="CBD_II"/>
    <property type="match status" value="1"/>
</dbReference>
<dbReference type="CDD" id="cd01831">
    <property type="entry name" value="Endoglucanase_E_like"/>
    <property type="match status" value="1"/>
</dbReference>
<dbReference type="RefSeq" id="WP_191053407.1">
    <property type="nucleotide sequence ID" value="NZ_JACXRZ010000017.1"/>
</dbReference>
<evidence type="ECO:0000313" key="6">
    <source>
        <dbReference type="Proteomes" id="UP000653231"/>
    </source>
</evidence>
<dbReference type="InterPro" id="IPR040794">
    <property type="entry name" value="CE2_N"/>
</dbReference>
<dbReference type="EMBL" id="JACXRZ010000025">
    <property type="protein sequence ID" value="MBD3146950.1"/>
    <property type="molecule type" value="Genomic_DNA"/>
</dbReference>
<accession>A0ABR8LBX9</accession>
<feature type="chain" id="PRO_5045032031" evidence="2">
    <location>
        <begin position="35"/>
        <end position="508"/>
    </location>
</feature>